<evidence type="ECO:0000313" key="1">
    <source>
        <dbReference type="EMBL" id="EJK74957.1"/>
    </source>
</evidence>
<dbReference type="Proteomes" id="UP000266841">
    <property type="component" value="Unassembled WGS sequence"/>
</dbReference>
<accession>K0TPV5</accession>
<comment type="caution">
    <text evidence="1">The sequence shown here is derived from an EMBL/GenBank/DDBJ whole genome shotgun (WGS) entry which is preliminary data.</text>
</comment>
<evidence type="ECO:0000313" key="2">
    <source>
        <dbReference type="Proteomes" id="UP000266841"/>
    </source>
</evidence>
<feature type="non-terminal residue" evidence="1">
    <location>
        <position position="724"/>
    </location>
</feature>
<dbReference type="OrthoDB" id="544772at2759"/>
<organism evidence="1 2">
    <name type="scientific">Thalassiosira oceanica</name>
    <name type="common">Marine diatom</name>
    <dbReference type="NCBI Taxonomy" id="159749"/>
    <lineage>
        <taxon>Eukaryota</taxon>
        <taxon>Sar</taxon>
        <taxon>Stramenopiles</taxon>
        <taxon>Ochrophyta</taxon>
        <taxon>Bacillariophyta</taxon>
        <taxon>Coscinodiscophyceae</taxon>
        <taxon>Thalassiosirophycidae</taxon>
        <taxon>Thalassiosirales</taxon>
        <taxon>Thalassiosiraceae</taxon>
        <taxon>Thalassiosira</taxon>
    </lineage>
</organism>
<sequence>MPTFAIVYRVTDPNLDKQLKNLSAEVPTNSRKQRDIDEEKKAVQAAIDGWKEILADYERTNAQACLQSFGPKGRPKAGGGYKPCGAGITDAENKTVLLPTSTHWFDNDINPTLATRPSCRYREWPALLYARQNSNAKLRKYEYKCTNESRPRIGDVCGYFDLNWQCFTNKGLEKKVKEKYAEQKTNWTALPDDHPYYKLWDFKNPTPGMGDGNEDQTIPNFQTYTPEADFMELGDSNLLSPRKFQDSEEELDSFKKYAGSNGGGIKYNKAAETFHFSTHVNEMQNSVQTLHRNPRGYRAEDNEDIHIGGGVTGSFGLYAGANFLAGVETDFDTHFGDIDVSHRMTDGNEAGTASNIIVSLGDPDAGDEFMLGKSKILKEQFGAVTGSLKSMIPILIKLEAIKARPSVVANDEPMMFDVEIANLGYGDSSYVDTLWIGGEAITATLVAEKGPRFGMDRYKPVSIYLESKCLVHAAEGSGTQKNSDIIWNVAKEVSAADSSGPLSVEPERYIEFTPPCIELEFDGELRRFGTFSSNEKTMDVTLRNPIRFRGIKLADQSRLKKVVLEYRKESGRSPLWNRALNINGEELDFLEATEDAFGYIKVPWKLPTLTASYEIRLISECIEEPGAPPHLNHFISESIVGLFPGDELIIQFTEDIECEEPYLFNIKIEVSELKIVFIKDRSDRDDLFVICSENSIRIQFNEERVPTKSYSRLFGRNYTMTIDR</sequence>
<dbReference type="EMBL" id="AGNL01003228">
    <property type="protein sequence ID" value="EJK74957.1"/>
    <property type="molecule type" value="Genomic_DNA"/>
</dbReference>
<dbReference type="AlphaFoldDB" id="K0TPV5"/>
<protein>
    <submittedName>
        <fullName evidence="1">Uncharacterized protein</fullName>
    </submittedName>
</protein>
<proteinExistence type="predicted"/>
<name>K0TPV5_THAOC</name>
<reference evidence="1 2" key="1">
    <citation type="journal article" date="2012" name="Genome Biol.">
        <title>Genome and low-iron response of an oceanic diatom adapted to chronic iron limitation.</title>
        <authorList>
            <person name="Lommer M."/>
            <person name="Specht M."/>
            <person name="Roy A.S."/>
            <person name="Kraemer L."/>
            <person name="Andreson R."/>
            <person name="Gutowska M.A."/>
            <person name="Wolf J."/>
            <person name="Bergner S.V."/>
            <person name="Schilhabel M.B."/>
            <person name="Klostermeier U.C."/>
            <person name="Beiko R.G."/>
            <person name="Rosenstiel P."/>
            <person name="Hippler M."/>
            <person name="Laroche J."/>
        </authorList>
    </citation>
    <scope>NUCLEOTIDE SEQUENCE [LARGE SCALE GENOMIC DNA]</scope>
    <source>
        <strain evidence="1 2">CCMP1005</strain>
    </source>
</reference>
<gene>
    <name evidence="1" type="ORF">THAOC_03336</name>
</gene>
<keyword evidence="2" id="KW-1185">Reference proteome</keyword>